<evidence type="ECO:0000256" key="3">
    <source>
        <dbReference type="RuleBase" id="RU000363"/>
    </source>
</evidence>
<dbReference type="AlphaFoldDB" id="A0A9X1HBG8"/>
<dbReference type="Proteomes" id="UP001139366">
    <property type="component" value="Unassembled WGS sequence"/>
</dbReference>
<dbReference type="PROSITE" id="PS00061">
    <property type="entry name" value="ADH_SHORT"/>
    <property type="match status" value="1"/>
</dbReference>
<dbReference type="SMART" id="SM00822">
    <property type="entry name" value="PKS_KR"/>
    <property type="match status" value="1"/>
</dbReference>
<reference evidence="5 6" key="1">
    <citation type="journal article" date="2023" name="Antonie Van Leeuwenhoek">
        <title>Flavobacterium potami sp. nov., a multi-metal resistance genes harbouring bacterium isolated from shallow river silt.</title>
        <authorList>
            <person name="Li S."/>
            <person name="Mao S."/>
            <person name="Mu W."/>
            <person name="Guo B."/>
            <person name="Li C."/>
            <person name="Zhu Q."/>
            <person name="Hou X."/>
            <person name="Zhao Y."/>
            <person name="Wei S."/>
            <person name="Liu H."/>
            <person name="Liu A."/>
        </authorList>
    </citation>
    <scope>NUCLEOTIDE SEQUENCE [LARGE SCALE GENOMIC DNA]</scope>
    <source>
        <strain evidence="5 6">17A</strain>
    </source>
</reference>
<comment type="similarity">
    <text evidence="1 3">Belongs to the short-chain dehydrogenases/reductases (SDR) family.</text>
</comment>
<proteinExistence type="inferred from homology"/>
<organism evidence="5 6">
    <name type="scientific">Flavobacterium potami</name>
    <dbReference type="NCBI Taxonomy" id="2872310"/>
    <lineage>
        <taxon>Bacteria</taxon>
        <taxon>Pseudomonadati</taxon>
        <taxon>Bacteroidota</taxon>
        <taxon>Flavobacteriia</taxon>
        <taxon>Flavobacteriales</taxon>
        <taxon>Flavobacteriaceae</taxon>
        <taxon>Flavobacterium</taxon>
    </lineage>
</organism>
<dbReference type="SUPFAM" id="SSF51735">
    <property type="entry name" value="NAD(P)-binding Rossmann-fold domains"/>
    <property type="match status" value="1"/>
</dbReference>
<evidence type="ECO:0000313" key="6">
    <source>
        <dbReference type="Proteomes" id="UP001139366"/>
    </source>
</evidence>
<dbReference type="InterPro" id="IPR020904">
    <property type="entry name" value="Sc_DH/Rdtase_CS"/>
</dbReference>
<keyword evidence="2" id="KW-0560">Oxidoreductase</keyword>
<dbReference type="Pfam" id="PF00106">
    <property type="entry name" value="adh_short"/>
    <property type="match status" value="1"/>
</dbReference>
<sequence>MKTSKNTILITGGGSGIGLEIARLFSTDNNIIITGRTSEKLQKAVSELQNITAIVADINNAADVENLVAELRKNHPKLNMVINNAGLANYYKLTDENANAFEKASEEILTNYLSIVRLTEKLLPQLQTQQEAAFVNVSSIAAFSPGIVLPGYAVSKAALHSYSQVLRISLEKLEKKPLIKVFELMPPLVNTSFSKEIGGQNGISPEEVALTLKNAIESDIFEIHVGATADFYKLYLSSPEAALQTMNANK</sequence>
<dbReference type="PANTHER" id="PTHR44196:SF1">
    <property type="entry name" value="DEHYDROGENASE_REDUCTASE SDR FAMILY MEMBER 7B"/>
    <property type="match status" value="1"/>
</dbReference>
<dbReference type="PRINTS" id="PR00081">
    <property type="entry name" value="GDHRDH"/>
</dbReference>
<evidence type="ECO:0000259" key="4">
    <source>
        <dbReference type="SMART" id="SM00822"/>
    </source>
</evidence>
<dbReference type="PRINTS" id="PR00080">
    <property type="entry name" value="SDRFAMILY"/>
</dbReference>
<protein>
    <submittedName>
        <fullName evidence="5">SDR family NAD(P)-dependent oxidoreductase</fullName>
    </submittedName>
</protein>
<evidence type="ECO:0000313" key="5">
    <source>
        <dbReference type="EMBL" id="MBZ4035367.1"/>
    </source>
</evidence>
<dbReference type="GO" id="GO:0016491">
    <property type="term" value="F:oxidoreductase activity"/>
    <property type="evidence" value="ECO:0007669"/>
    <property type="project" value="UniProtKB-KW"/>
</dbReference>
<dbReference type="InterPro" id="IPR036291">
    <property type="entry name" value="NAD(P)-bd_dom_sf"/>
</dbReference>
<dbReference type="GO" id="GO:0016020">
    <property type="term" value="C:membrane"/>
    <property type="evidence" value="ECO:0007669"/>
    <property type="project" value="TreeGrafter"/>
</dbReference>
<accession>A0A9X1HBG8</accession>
<keyword evidence="6" id="KW-1185">Reference proteome</keyword>
<dbReference type="RefSeq" id="WP_223705993.1">
    <property type="nucleotide sequence ID" value="NZ_JAINUY010000003.1"/>
</dbReference>
<dbReference type="InterPro" id="IPR057326">
    <property type="entry name" value="KR_dom"/>
</dbReference>
<dbReference type="InterPro" id="IPR002347">
    <property type="entry name" value="SDR_fam"/>
</dbReference>
<dbReference type="PANTHER" id="PTHR44196">
    <property type="entry name" value="DEHYDROGENASE/REDUCTASE SDR FAMILY MEMBER 7B"/>
    <property type="match status" value="1"/>
</dbReference>
<gene>
    <name evidence="5" type="ORF">K6T82_11365</name>
</gene>
<comment type="caution">
    <text evidence="5">The sequence shown here is derived from an EMBL/GenBank/DDBJ whole genome shotgun (WGS) entry which is preliminary data.</text>
</comment>
<dbReference type="Gene3D" id="3.40.50.720">
    <property type="entry name" value="NAD(P)-binding Rossmann-like Domain"/>
    <property type="match status" value="1"/>
</dbReference>
<evidence type="ECO:0000256" key="2">
    <source>
        <dbReference type="ARBA" id="ARBA00023002"/>
    </source>
</evidence>
<name>A0A9X1HBG8_9FLAO</name>
<feature type="domain" description="Ketoreductase" evidence="4">
    <location>
        <begin position="6"/>
        <end position="171"/>
    </location>
</feature>
<evidence type="ECO:0000256" key="1">
    <source>
        <dbReference type="ARBA" id="ARBA00006484"/>
    </source>
</evidence>
<dbReference type="EMBL" id="JAINUY010000003">
    <property type="protein sequence ID" value="MBZ4035367.1"/>
    <property type="molecule type" value="Genomic_DNA"/>
</dbReference>